<dbReference type="Proteomes" id="UP000724657">
    <property type="component" value="Unassembled WGS sequence"/>
</dbReference>
<dbReference type="PROSITE" id="PS50293">
    <property type="entry name" value="TPR_REGION"/>
    <property type="match status" value="1"/>
</dbReference>
<dbReference type="GO" id="GO:0016757">
    <property type="term" value="F:glycosyltransferase activity"/>
    <property type="evidence" value="ECO:0007669"/>
    <property type="project" value="TreeGrafter"/>
</dbReference>
<dbReference type="Pfam" id="PF13414">
    <property type="entry name" value="TPR_11"/>
    <property type="match status" value="1"/>
</dbReference>
<feature type="repeat" description="TPR" evidence="1">
    <location>
        <begin position="37"/>
        <end position="70"/>
    </location>
</feature>
<dbReference type="PROSITE" id="PS50005">
    <property type="entry name" value="TPR"/>
    <property type="match status" value="3"/>
</dbReference>
<dbReference type="InterPro" id="IPR011990">
    <property type="entry name" value="TPR-like_helical_dom_sf"/>
</dbReference>
<gene>
    <name evidence="2" type="ORF">IAA47_03985</name>
</gene>
<dbReference type="PANTHER" id="PTHR44998">
    <property type="match status" value="1"/>
</dbReference>
<dbReference type="InterPro" id="IPR019734">
    <property type="entry name" value="TPR_rpt"/>
</dbReference>
<feature type="repeat" description="TPR" evidence="1">
    <location>
        <begin position="139"/>
        <end position="172"/>
    </location>
</feature>
<accession>A0A9E2KYE1</accession>
<reference evidence="2" key="1">
    <citation type="journal article" date="2021" name="PeerJ">
        <title>Extensive microbial diversity within the chicken gut microbiome revealed by metagenomics and culture.</title>
        <authorList>
            <person name="Gilroy R."/>
            <person name="Ravi A."/>
            <person name="Getino M."/>
            <person name="Pursley I."/>
            <person name="Horton D.L."/>
            <person name="Alikhan N.F."/>
            <person name="Baker D."/>
            <person name="Gharbi K."/>
            <person name="Hall N."/>
            <person name="Watson M."/>
            <person name="Adriaenssens E.M."/>
            <person name="Foster-Nyarko E."/>
            <person name="Jarju S."/>
            <person name="Secka A."/>
            <person name="Antonio M."/>
            <person name="Oren A."/>
            <person name="Chaudhuri R.R."/>
            <person name="La Ragione R."/>
            <person name="Hildebrand F."/>
            <person name="Pallen M.J."/>
        </authorList>
    </citation>
    <scope>NUCLEOTIDE SEQUENCE</scope>
    <source>
        <strain evidence="2">A6-441</strain>
    </source>
</reference>
<dbReference type="PANTHER" id="PTHR44998:SF1">
    <property type="entry name" value="UDP-N-ACETYLGLUCOSAMINE--PEPTIDE N-ACETYLGLUCOSAMINYLTRANSFERASE 110 KDA SUBUNIT"/>
    <property type="match status" value="1"/>
</dbReference>
<name>A0A9E2KYE1_9FUSO</name>
<reference evidence="2" key="2">
    <citation type="submission" date="2021-04" db="EMBL/GenBank/DDBJ databases">
        <authorList>
            <person name="Gilroy R."/>
        </authorList>
    </citation>
    <scope>NUCLEOTIDE SEQUENCE</scope>
    <source>
        <strain evidence="2">A6-441</strain>
    </source>
</reference>
<comment type="caution">
    <text evidence="2">The sequence shown here is derived from an EMBL/GenBank/DDBJ whole genome shotgun (WGS) entry which is preliminary data.</text>
</comment>
<dbReference type="SMART" id="SM00028">
    <property type="entry name" value="TPR"/>
    <property type="match status" value="4"/>
</dbReference>
<dbReference type="SUPFAM" id="SSF48452">
    <property type="entry name" value="TPR-like"/>
    <property type="match status" value="1"/>
</dbReference>
<dbReference type="EMBL" id="JAHLFN010000034">
    <property type="protein sequence ID" value="MBU3842129.1"/>
    <property type="molecule type" value="Genomic_DNA"/>
</dbReference>
<organism evidence="2 3">
    <name type="scientific">Candidatus Fusobacterium pullicola</name>
    <dbReference type="NCBI Taxonomy" id="2838601"/>
    <lineage>
        <taxon>Bacteria</taxon>
        <taxon>Fusobacteriati</taxon>
        <taxon>Fusobacteriota</taxon>
        <taxon>Fusobacteriia</taxon>
        <taxon>Fusobacteriales</taxon>
        <taxon>Fusobacteriaceae</taxon>
        <taxon>Fusobacterium</taxon>
    </lineage>
</organism>
<evidence type="ECO:0000256" key="1">
    <source>
        <dbReference type="PROSITE-ProRule" id="PRU00339"/>
    </source>
</evidence>
<keyword evidence="1" id="KW-0802">TPR repeat</keyword>
<dbReference type="AlphaFoldDB" id="A0A9E2KYE1"/>
<dbReference type="Pfam" id="PF13176">
    <property type="entry name" value="TPR_7"/>
    <property type="match status" value="1"/>
</dbReference>
<evidence type="ECO:0000313" key="2">
    <source>
        <dbReference type="EMBL" id="MBU3842129.1"/>
    </source>
</evidence>
<proteinExistence type="predicted"/>
<sequence length="191" mass="22592">MEKNILKTEIFNQLDIEKLLKREEEIRILLLGNPNDLNLLRELAIILYHKRDYSKAIKVYKKVIEYKNDKAEGFAFLGHLFYENEEYLKAIKAFEKSLDIDPDVAFVHFLLGNAYSRVGRIMEAITSYDFAIFLDFDIYKAHIDFAEKYEKMGLLERALREYIVAYEIDPRDKKIGEKINTIKKSLEKKVI</sequence>
<dbReference type="GO" id="GO:0006493">
    <property type="term" value="P:protein O-linked glycosylation"/>
    <property type="evidence" value="ECO:0007669"/>
    <property type="project" value="TreeGrafter"/>
</dbReference>
<protein>
    <submittedName>
        <fullName evidence="2">Tetratricopeptide repeat protein</fullName>
    </submittedName>
</protein>
<evidence type="ECO:0000313" key="3">
    <source>
        <dbReference type="Proteomes" id="UP000724657"/>
    </source>
</evidence>
<dbReference type="Gene3D" id="1.25.40.10">
    <property type="entry name" value="Tetratricopeptide repeat domain"/>
    <property type="match status" value="2"/>
</dbReference>
<feature type="repeat" description="TPR" evidence="1">
    <location>
        <begin position="71"/>
        <end position="104"/>
    </location>
</feature>